<gene>
    <name evidence="2" type="ORF">CHIRRI_LOCUS5006</name>
</gene>
<sequence>MKVISQIIQIVFLLSLFGFFCDSIAQIQNSSQNIGDTCDLGNNQNGICQELRNCQHSKKLFVEKKFADIKFCKPQGYIPIACCPGTSQ</sequence>
<feature type="signal peptide" evidence="1">
    <location>
        <begin position="1"/>
        <end position="25"/>
    </location>
</feature>
<evidence type="ECO:0000256" key="1">
    <source>
        <dbReference type="SAM" id="SignalP"/>
    </source>
</evidence>
<keyword evidence="1" id="KW-0732">Signal</keyword>
<protein>
    <submittedName>
        <fullName evidence="2">Uncharacterized protein</fullName>
    </submittedName>
</protein>
<dbReference type="AlphaFoldDB" id="A0A9N9RTA1"/>
<dbReference type="Proteomes" id="UP001153620">
    <property type="component" value="Chromosome 2"/>
</dbReference>
<reference evidence="2" key="2">
    <citation type="submission" date="2022-10" db="EMBL/GenBank/DDBJ databases">
        <authorList>
            <consortium name="ENA_rothamsted_submissions"/>
            <consortium name="culmorum"/>
            <person name="King R."/>
        </authorList>
    </citation>
    <scope>NUCLEOTIDE SEQUENCE</scope>
</reference>
<proteinExistence type="predicted"/>
<name>A0A9N9RTA1_9DIPT</name>
<organism evidence="2 3">
    <name type="scientific">Chironomus riparius</name>
    <dbReference type="NCBI Taxonomy" id="315576"/>
    <lineage>
        <taxon>Eukaryota</taxon>
        <taxon>Metazoa</taxon>
        <taxon>Ecdysozoa</taxon>
        <taxon>Arthropoda</taxon>
        <taxon>Hexapoda</taxon>
        <taxon>Insecta</taxon>
        <taxon>Pterygota</taxon>
        <taxon>Neoptera</taxon>
        <taxon>Endopterygota</taxon>
        <taxon>Diptera</taxon>
        <taxon>Nematocera</taxon>
        <taxon>Chironomoidea</taxon>
        <taxon>Chironomidae</taxon>
        <taxon>Chironominae</taxon>
        <taxon>Chironomus</taxon>
    </lineage>
</organism>
<evidence type="ECO:0000313" key="2">
    <source>
        <dbReference type="EMBL" id="CAG9802091.1"/>
    </source>
</evidence>
<dbReference type="EMBL" id="OU895878">
    <property type="protein sequence ID" value="CAG9802091.1"/>
    <property type="molecule type" value="Genomic_DNA"/>
</dbReference>
<accession>A0A9N9RTA1</accession>
<feature type="chain" id="PRO_5040469857" evidence="1">
    <location>
        <begin position="26"/>
        <end position="88"/>
    </location>
</feature>
<reference evidence="2" key="1">
    <citation type="submission" date="2022-01" db="EMBL/GenBank/DDBJ databases">
        <authorList>
            <person name="King R."/>
        </authorList>
    </citation>
    <scope>NUCLEOTIDE SEQUENCE</scope>
</reference>
<evidence type="ECO:0000313" key="3">
    <source>
        <dbReference type="Proteomes" id="UP001153620"/>
    </source>
</evidence>
<keyword evidence="3" id="KW-1185">Reference proteome</keyword>